<organism evidence="1 2">
    <name type="scientific">Halothiobacillus neapolitanus (strain ATCC 23641 / DSM 15147 / CIP 104769 / NCIMB 8539 / c2)</name>
    <name type="common">Thiobacillus neapolitanus</name>
    <dbReference type="NCBI Taxonomy" id="555778"/>
    <lineage>
        <taxon>Bacteria</taxon>
        <taxon>Pseudomonadati</taxon>
        <taxon>Pseudomonadota</taxon>
        <taxon>Gammaproteobacteria</taxon>
        <taxon>Chromatiales</taxon>
        <taxon>Halothiobacillaceae</taxon>
        <taxon>Halothiobacillus</taxon>
    </lineage>
</organism>
<dbReference type="STRING" id="555778.Hneap_0689"/>
<dbReference type="Proteomes" id="UP000009102">
    <property type="component" value="Chromosome"/>
</dbReference>
<evidence type="ECO:0008006" key="3">
    <source>
        <dbReference type="Google" id="ProtNLM"/>
    </source>
</evidence>
<protein>
    <recommendedName>
        <fullName evidence="3">DUF924 domain-containing protein</fullName>
    </recommendedName>
</protein>
<name>D0KYL7_HALNC</name>
<dbReference type="Gene3D" id="1.25.40.10">
    <property type="entry name" value="Tetratricopeptide repeat domain"/>
    <property type="match status" value="1"/>
</dbReference>
<dbReference type="HOGENOM" id="CLU_065010_2_0_6"/>
<dbReference type="InterPro" id="IPR011990">
    <property type="entry name" value="TPR-like_helical_dom_sf"/>
</dbReference>
<dbReference type="KEGG" id="hna:Hneap_0689"/>
<proteinExistence type="predicted"/>
<dbReference type="AlphaFoldDB" id="D0KYL7"/>
<dbReference type="RefSeq" id="WP_012823576.1">
    <property type="nucleotide sequence ID" value="NC_013422.1"/>
</dbReference>
<dbReference type="EMBL" id="CP001801">
    <property type="protein sequence ID" value="ACX95540.1"/>
    <property type="molecule type" value="Genomic_DNA"/>
</dbReference>
<evidence type="ECO:0000313" key="2">
    <source>
        <dbReference type="Proteomes" id="UP000009102"/>
    </source>
</evidence>
<dbReference type="Gene3D" id="1.20.58.320">
    <property type="entry name" value="TPR-like"/>
    <property type="match status" value="1"/>
</dbReference>
<dbReference type="Pfam" id="PF06041">
    <property type="entry name" value="DUF924"/>
    <property type="match status" value="1"/>
</dbReference>
<gene>
    <name evidence="1" type="ordered locus">Hneap_0689</name>
</gene>
<dbReference type="OrthoDB" id="7593450at2"/>
<sequence>MRTVTIKPTDILDYWYSDFMQKHWFASTPALDDVIREKYQSLWERAAAGELDHWQDSPEGALALVIVLDQFPLNMFRGKPESFRTERKAIDVTLNALKKGFDKQLSKDRLSFLFMPLMHSEILEEQDLSVALFRRYGLTGNIKFAEHHRELVRKYGRFPHRNAILGRESTPAEVAYLASRDAFKG</sequence>
<keyword evidence="2" id="KW-1185">Reference proteome</keyword>
<accession>D0KYL7</accession>
<dbReference type="eggNOG" id="COG3803">
    <property type="taxonomic scope" value="Bacteria"/>
</dbReference>
<dbReference type="InterPro" id="IPR010323">
    <property type="entry name" value="DUF924"/>
</dbReference>
<reference evidence="1 2" key="1">
    <citation type="submission" date="2009-10" db="EMBL/GenBank/DDBJ databases">
        <title>Complete sequence of Halothiobacillus neapolitanus c2.</title>
        <authorList>
            <consortium name="US DOE Joint Genome Institute"/>
            <person name="Lucas S."/>
            <person name="Copeland A."/>
            <person name="Lapidus A."/>
            <person name="Glavina del Rio T."/>
            <person name="Tice H."/>
            <person name="Bruce D."/>
            <person name="Goodwin L."/>
            <person name="Pitluck S."/>
            <person name="Davenport K."/>
            <person name="Brettin T."/>
            <person name="Detter J.C."/>
            <person name="Han C."/>
            <person name="Tapia R."/>
            <person name="Larimer F."/>
            <person name="Land M."/>
            <person name="Hauser L."/>
            <person name="Kyrpides N."/>
            <person name="Mikhailova N."/>
            <person name="Kerfeld C."/>
            <person name="Cannon G."/>
            <person name="Heinhort S."/>
        </authorList>
    </citation>
    <scope>NUCLEOTIDE SEQUENCE [LARGE SCALE GENOMIC DNA]</scope>
    <source>
        <strain evidence="2">ATCC 23641 / c2</strain>
    </source>
</reference>
<evidence type="ECO:0000313" key="1">
    <source>
        <dbReference type="EMBL" id="ACX95540.1"/>
    </source>
</evidence>
<dbReference type="SUPFAM" id="SSF48452">
    <property type="entry name" value="TPR-like"/>
    <property type="match status" value="1"/>
</dbReference>